<evidence type="ECO:0000256" key="1">
    <source>
        <dbReference type="SAM" id="Phobius"/>
    </source>
</evidence>
<feature type="transmembrane region" description="Helical" evidence="1">
    <location>
        <begin position="5"/>
        <end position="26"/>
    </location>
</feature>
<evidence type="ECO:0008006" key="4">
    <source>
        <dbReference type="Google" id="ProtNLM"/>
    </source>
</evidence>
<dbReference type="AlphaFoldDB" id="A0A564YBF9"/>
<organism evidence="2 3">
    <name type="scientific">Hymenolepis diminuta</name>
    <name type="common">Rat tapeworm</name>
    <dbReference type="NCBI Taxonomy" id="6216"/>
    <lineage>
        <taxon>Eukaryota</taxon>
        <taxon>Metazoa</taxon>
        <taxon>Spiralia</taxon>
        <taxon>Lophotrochozoa</taxon>
        <taxon>Platyhelminthes</taxon>
        <taxon>Cestoda</taxon>
        <taxon>Eucestoda</taxon>
        <taxon>Cyclophyllidea</taxon>
        <taxon>Hymenolepididae</taxon>
        <taxon>Hymenolepis</taxon>
    </lineage>
</organism>
<keyword evidence="1" id="KW-0472">Membrane</keyword>
<sequence length="353" mass="39114">MRLVYIPVTICAYIIPALIVGCWFGMARQFKSGLGLCIGPDLLGYRWPLLAPITAVVLFNLIVLITVGCVVLRNYLAIRRSRVNKSTHLLVLAQLMLTLGIPYMLIYVQIISPVFMLLILPIGIALTAVFMFLLVAVIDDENRHLLRIFLKTMCKSSGHESKYPGNNSNGRMHLADTVKSTTISSPDAFLVTDALHNHVASASSVNNSNTNSNHEYFARSRNRFAVDGDLTTGILRQTMSDGSSGIGDDFKPAVLVPLEVAQLPTQYYYNPQSPHHNAPVIRFESLHDLVMAPSSEYNEVGRILHSPGTDIAYSDSVGNQHFYPKSRKQFVNKVAASPSLIHSYYMDGKNRGF</sequence>
<keyword evidence="1" id="KW-0812">Transmembrane</keyword>
<evidence type="ECO:0000313" key="3">
    <source>
        <dbReference type="Proteomes" id="UP000321570"/>
    </source>
</evidence>
<gene>
    <name evidence="2" type="ORF">WMSIL1_LOCUS4859</name>
</gene>
<keyword evidence="3" id="KW-1185">Reference proteome</keyword>
<dbReference type="EMBL" id="CABIJS010000144">
    <property type="protein sequence ID" value="VUZ44615.1"/>
    <property type="molecule type" value="Genomic_DNA"/>
</dbReference>
<accession>A0A564YBF9</accession>
<dbReference type="PROSITE" id="PS51257">
    <property type="entry name" value="PROKAR_LIPOPROTEIN"/>
    <property type="match status" value="1"/>
</dbReference>
<dbReference type="Gene3D" id="1.20.1070.10">
    <property type="entry name" value="Rhodopsin 7-helix transmembrane proteins"/>
    <property type="match status" value="1"/>
</dbReference>
<dbReference type="Proteomes" id="UP000321570">
    <property type="component" value="Unassembled WGS sequence"/>
</dbReference>
<evidence type="ECO:0000313" key="2">
    <source>
        <dbReference type="EMBL" id="VUZ44615.1"/>
    </source>
</evidence>
<proteinExistence type="predicted"/>
<feature type="transmembrane region" description="Helical" evidence="1">
    <location>
        <begin position="114"/>
        <end position="138"/>
    </location>
</feature>
<name>A0A564YBF9_HYMDI</name>
<keyword evidence="1" id="KW-1133">Transmembrane helix</keyword>
<protein>
    <recommendedName>
        <fullName evidence="4">G-protein coupled receptors family 2 profile 2 domain-containing protein</fullName>
    </recommendedName>
</protein>
<feature type="transmembrane region" description="Helical" evidence="1">
    <location>
        <begin position="88"/>
        <end position="108"/>
    </location>
</feature>
<reference evidence="2 3" key="1">
    <citation type="submission" date="2019-07" db="EMBL/GenBank/DDBJ databases">
        <authorList>
            <person name="Jastrzebski P J."/>
            <person name="Paukszto L."/>
            <person name="Jastrzebski P J."/>
        </authorList>
    </citation>
    <scope>NUCLEOTIDE SEQUENCE [LARGE SCALE GENOMIC DNA]</scope>
    <source>
        <strain evidence="2 3">WMS-il1</strain>
    </source>
</reference>
<feature type="transmembrane region" description="Helical" evidence="1">
    <location>
        <begin position="49"/>
        <end position="76"/>
    </location>
</feature>